<protein>
    <recommendedName>
        <fullName evidence="4">Metal-binding protein</fullName>
    </recommendedName>
</protein>
<proteinExistence type="predicted"/>
<keyword evidence="1" id="KW-0732">Signal</keyword>
<gene>
    <name evidence="2" type="ORF">ROTO_21110</name>
</gene>
<evidence type="ECO:0008006" key="4">
    <source>
        <dbReference type="Google" id="ProtNLM"/>
    </source>
</evidence>
<name>A0A0L6CU94_9RHOB</name>
<dbReference type="RefSeq" id="WP_050662998.1">
    <property type="nucleotide sequence ID" value="NZ_CP118494.1"/>
</dbReference>
<organism evidence="2 3">
    <name type="scientific">Roseovarius tolerans</name>
    <dbReference type="NCBI Taxonomy" id="74031"/>
    <lineage>
        <taxon>Bacteria</taxon>
        <taxon>Pseudomonadati</taxon>
        <taxon>Pseudomonadota</taxon>
        <taxon>Alphaproteobacteria</taxon>
        <taxon>Rhodobacterales</taxon>
        <taxon>Roseobacteraceae</taxon>
        <taxon>Roseovarius</taxon>
    </lineage>
</organism>
<dbReference type="Pfam" id="PF04214">
    <property type="entry name" value="DUF411"/>
    <property type="match status" value="1"/>
</dbReference>
<dbReference type="OrthoDB" id="14727at2"/>
<keyword evidence="3" id="KW-1185">Reference proteome</keyword>
<dbReference type="PATRIC" id="fig|74031.6.peg.2151"/>
<reference evidence="3" key="1">
    <citation type="submission" date="2015-07" db="EMBL/GenBank/DDBJ databases">
        <title>Draft Genome Sequence of Roseovarius tolerans EL-164, a producer of N-Acylated Alanine Methyl Esters (NAMEs).</title>
        <authorList>
            <person name="Voget S."/>
            <person name="Bruns H."/>
            <person name="Wagner-Doebler I."/>
            <person name="Schulz S."/>
            <person name="Daniel R."/>
        </authorList>
    </citation>
    <scope>NUCLEOTIDE SEQUENCE [LARGE SCALE GENOMIC DNA]</scope>
    <source>
        <strain evidence="3">EL-164</strain>
    </source>
</reference>
<dbReference type="EMBL" id="LGVV01000026">
    <property type="protein sequence ID" value="KNX41332.1"/>
    <property type="molecule type" value="Genomic_DNA"/>
</dbReference>
<evidence type="ECO:0000313" key="3">
    <source>
        <dbReference type="Proteomes" id="UP000037046"/>
    </source>
</evidence>
<feature type="chain" id="PRO_5005562833" description="Metal-binding protein" evidence="1">
    <location>
        <begin position="25"/>
        <end position="156"/>
    </location>
</feature>
<dbReference type="AlphaFoldDB" id="A0A0L6CU94"/>
<comment type="caution">
    <text evidence="2">The sequence shown here is derived from an EMBL/GenBank/DDBJ whole genome shotgun (WGS) entry which is preliminary data.</text>
</comment>
<sequence length="156" mass="16753">MSRLTRRSLILGAASLSVAAPHLARTGAMPTLHVLKDPNCGCCEAWVRILRSDGFEVTTENSLGTALIRHKMAAGIPQAMMSCHTGDIDGYVIEGHVPSADIRRLLAERPQAVGLAVPDMPYGSPGMGPEDRREAYDVFLIHHGGRTEVFTSYAAA</sequence>
<evidence type="ECO:0000313" key="2">
    <source>
        <dbReference type="EMBL" id="KNX41332.1"/>
    </source>
</evidence>
<accession>A0A0L6CU94</accession>
<dbReference type="InterPro" id="IPR007332">
    <property type="entry name" value="DUF411"/>
</dbReference>
<evidence type="ECO:0000256" key="1">
    <source>
        <dbReference type="SAM" id="SignalP"/>
    </source>
</evidence>
<dbReference type="Proteomes" id="UP000037046">
    <property type="component" value="Unassembled WGS sequence"/>
</dbReference>
<feature type="signal peptide" evidence="1">
    <location>
        <begin position="1"/>
        <end position="24"/>
    </location>
</feature>